<dbReference type="SUPFAM" id="SSF55781">
    <property type="entry name" value="GAF domain-like"/>
    <property type="match status" value="1"/>
</dbReference>
<gene>
    <name evidence="6" type="ORF">BST17_08810</name>
</gene>
<evidence type="ECO:0000256" key="4">
    <source>
        <dbReference type="ARBA" id="ARBA00023163"/>
    </source>
</evidence>
<comment type="caution">
    <text evidence="6">The sequence shown here is derived from an EMBL/GenBank/DDBJ whole genome shotgun (WGS) entry which is preliminary data.</text>
</comment>
<dbReference type="Gene3D" id="1.10.10.10">
    <property type="entry name" value="Winged helix-like DNA-binding domain superfamily/Winged helix DNA-binding domain"/>
    <property type="match status" value="1"/>
</dbReference>
<dbReference type="InterPro" id="IPR011006">
    <property type="entry name" value="CheY-like_superfamily"/>
</dbReference>
<dbReference type="InterPro" id="IPR029016">
    <property type="entry name" value="GAF-like_dom_sf"/>
</dbReference>
<evidence type="ECO:0000256" key="3">
    <source>
        <dbReference type="ARBA" id="ARBA00023015"/>
    </source>
</evidence>
<evidence type="ECO:0000256" key="2">
    <source>
        <dbReference type="ARBA" id="ARBA00022777"/>
    </source>
</evidence>
<dbReference type="Pfam" id="PF13185">
    <property type="entry name" value="GAF_2"/>
    <property type="match status" value="1"/>
</dbReference>
<protein>
    <submittedName>
        <fullName evidence="6">Response regulator receiver protein</fullName>
    </submittedName>
</protein>
<keyword evidence="4" id="KW-0804">Transcription</keyword>
<reference evidence="6 7" key="1">
    <citation type="submission" date="2017-02" db="EMBL/GenBank/DDBJ databases">
        <title>The new phylogeny of genus Mycobacterium.</title>
        <authorList>
            <person name="Tortoli E."/>
            <person name="Trovato A."/>
            <person name="Cirillo D.M."/>
        </authorList>
    </citation>
    <scope>NUCLEOTIDE SEQUENCE [LARGE SCALE GENOMIC DNA]</scope>
    <source>
        <strain evidence="6 7">DSM 45578</strain>
    </source>
</reference>
<keyword evidence="3" id="KW-0805">Transcription regulation</keyword>
<dbReference type="InterPro" id="IPR003018">
    <property type="entry name" value="GAF"/>
</dbReference>
<dbReference type="GO" id="GO:0016301">
    <property type="term" value="F:kinase activity"/>
    <property type="evidence" value="ECO:0007669"/>
    <property type="project" value="UniProtKB-KW"/>
</dbReference>
<name>A0A1W9YZR4_MYCBA</name>
<keyword evidence="7" id="KW-1185">Reference proteome</keyword>
<sequence length="209" mass="22492">MQDQTSTESTLTMLVRGAVGIVPGTRWAGVSLLEGRKVEPRAPSDPLVATLDLLQTELDEGPCLSSLREHHTVLIADMAAETRWPRFTASALDLGVHSLLSFQLFVLQQNLGALNLYGGEPGVFSDDSHRIGGIVAQHASIALFGAEAEAHFEAALSSRDEIGQAKGIIMERFKIDSVSAFNLLVTLSQESNEKLADVAHRVVASMDDD</sequence>
<feature type="domain" description="ANTAR" evidence="5">
    <location>
        <begin position="142"/>
        <end position="203"/>
    </location>
</feature>
<dbReference type="AlphaFoldDB" id="A0A1W9YZR4"/>
<dbReference type="PIRSF" id="PIRSF036625">
    <property type="entry name" value="GAF_ANTAR"/>
    <property type="match status" value="1"/>
</dbReference>
<dbReference type="InterPro" id="IPR012074">
    <property type="entry name" value="GAF_ANTAR"/>
</dbReference>
<dbReference type="SUPFAM" id="SSF52172">
    <property type="entry name" value="CheY-like"/>
    <property type="match status" value="1"/>
</dbReference>
<dbReference type="Proteomes" id="UP000192366">
    <property type="component" value="Unassembled WGS sequence"/>
</dbReference>
<keyword evidence="1" id="KW-0808">Transferase</keyword>
<organism evidence="6 7">
    <name type="scientific">Mycolicibacterium bacteremicum</name>
    <name type="common">Mycobacterium bacteremicum</name>
    <dbReference type="NCBI Taxonomy" id="564198"/>
    <lineage>
        <taxon>Bacteria</taxon>
        <taxon>Bacillati</taxon>
        <taxon>Actinomycetota</taxon>
        <taxon>Actinomycetes</taxon>
        <taxon>Mycobacteriales</taxon>
        <taxon>Mycobacteriaceae</taxon>
        <taxon>Mycolicibacterium</taxon>
    </lineage>
</organism>
<keyword evidence="2" id="KW-0418">Kinase</keyword>
<evidence type="ECO:0000256" key="1">
    <source>
        <dbReference type="ARBA" id="ARBA00022679"/>
    </source>
</evidence>
<evidence type="ECO:0000259" key="5">
    <source>
        <dbReference type="PROSITE" id="PS50921"/>
    </source>
</evidence>
<accession>A0A1W9YZR4</accession>
<dbReference type="EMBL" id="MVHJ01000006">
    <property type="protein sequence ID" value="ORA05524.1"/>
    <property type="molecule type" value="Genomic_DNA"/>
</dbReference>
<evidence type="ECO:0000313" key="6">
    <source>
        <dbReference type="EMBL" id="ORA05524.1"/>
    </source>
</evidence>
<dbReference type="STRING" id="564198.BST17_08810"/>
<dbReference type="SMART" id="SM01012">
    <property type="entry name" value="ANTAR"/>
    <property type="match status" value="1"/>
</dbReference>
<dbReference type="PROSITE" id="PS50921">
    <property type="entry name" value="ANTAR"/>
    <property type="match status" value="1"/>
</dbReference>
<dbReference type="InterPro" id="IPR036388">
    <property type="entry name" value="WH-like_DNA-bd_sf"/>
</dbReference>
<dbReference type="InterPro" id="IPR005561">
    <property type="entry name" value="ANTAR"/>
</dbReference>
<dbReference type="GO" id="GO:0003723">
    <property type="term" value="F:RNA binding"/>
    <property type="evidence" value="ECO:0007669"/>
    <property type="project" value="InterPro"/>
</dbReference>
<evidence type="ECO:0000313" key="7">
    <source>
        <dbReference type="Proteomes" id="UP000192366"/>
    </source>
</evidence>
<proteinExistence type="predicted"/>
<dbReference type="Pfam" id="PF03861">
    <property type="entry name" value="ANTAR"/>
    <property type="match status" value="1"/>
</dbReference>
<dbReference type="Gene3D" id="3.30.450.40">
    <property type="match status" value="1"/>
</dbReference>